<dbReference type="InterPro" id="IPR001173">
    <property type="entry name" value="Glyco_trans_2-like"/>
</dbReference>
<dbReference type="Gene3D" id="3.90.550.10">
    <property type="entry name" value="Spore Coat Polysaccharide Biosynthesis Protein SpsA, Chain A"/>
    <property type="match status" value="1"/>
</dbReference>
<evidence type="ECO:0000256" key="2">
    <source>
        <dbReference type="SAM" id="Phobius"/>
    </source>
</evidence>
<dbReference type="InterPro" id="IPR029044">
    <property type="entry name" value="Nucleotide-diphossugar_trans"/>
</dbReference>
<evidence type="ECO:0000313" key="5">
    <source>
        <dbReference type="Proteomes" id="UP000199019"/>
    </source>
</evidence>
<evidence type="ECO:0000256" key="1">
    <source>
        <dbReference type="ARBA" id="ARBA00006739"/>
    </source>
</evidence>
<proteinExistence type="inferred from homology"/>
<gene>
    <name evidence="4" type="ORF">SAMN05216199_3635</name>
</gene>
<evidence type="ECO:0000313" key="4">
    <source>
        <dbReference type="EMBL" id="SES43595.1"/>
    </source>
</evidence>
<dbReference type="PANTHER" id="PTHR48090">
    <property type="entry name" value="UNDECAPRENYL-PHOSPHATE 4-DEOXY-4-FORMAMIDO-L-ARABINOSE TRANSFERASE-RELATED"/>
    <property type="match status" value="1"/>
</dbReference>
<dbReference type="STRING" id="587636.SAMN05216199_3635"/>
<dbReference type="CDD" id="cd04179">
    <property type="entry name" value="DPM_DPG-synthase_like"/>
    <property type="match status" value="1"/>
</dbReference>
<dbReference type="PANTHER" id="PTHR48090:SF6">
    <property type="entry name" value="SLR5056 PROTEIN"/>
    <property type="match status" value="1"/>
</dbReference>
<keyword evidence="2" id="KW-0472">Membrane</keyword>
<dbReference type="Proteomes" id="UP000199019">
    <property type="component" value="Unassembled WGS sequence"/>
</dbReference>
<feature type="domain" description="Glycosyltransferase 2-like" evidence="3">
    <location>
        <begin position="9"/>
        <end position="169"/>
    </location>
</feature>
<dbReference type="AlphaFoldDB" id="A0A1H9XBU1"/>
<accession>A0A1H9XBU1</accession>
<dbReference type="SUPFAM" id="SSF53448">
    <property type="entry name" value="Nucleotide-diphospho-sugar transferases"/>
    <property type="match status" value="1"/>
</dbReference>
<reference evidence="5" key="1">
    <citation type="submission" date="2016-10" db="EMBL/GenBank/DDBJ databases">
        <authorList>
            <person name="Varghese N."/>
            <person name="Submissions S."/>
        </authorList>
    </citation>
    <scope>NUCLEOTIDE SEQUENCE [LARGE SCALE GENOMIC DNA]</scope>
    <source>
        <strain evidence="5">CGMCC 1.6963</strain>
    </source>
</reference>
<keyword evidence="5" id="KW-1185">Reference proteome</keyword>
<dbReference type="EMBL" id="FOHB01000007">
    <property type="protein sequence ID" value="SES43595.1"/>
    <property type="molecule type" value="Genomic_DNA"/>
</dbReference>
<evidence type="ECO:0000259" key="3">
    <source>
        <dbReference type="Pfam" id="PF00535"/>
    </source>
</evidence>
<dbReference type="OrthoDB" id="3177103at2"/>
<dbReference type="RefSeq" id="WP_091761328.1">
    <property type="nucleotide sequence ID" value="NZ_FOHB01000007.1"/>
</dbReference>
<feature type="transmembrane region" description="Helical" evidence="2">
    <location>
        <begin position="279"/>
        <end position="302"/>
    </location>
</feature>
<comment type="similarity">
    <text evidence="1">Belongs to the glycosyltransferase 2 family.</text>
</comment>
<dbReference type="InterPro" id="IPR050256">
    <property type="entry name" value="Glycosyltransferase_2"/>
</dbReference>
<keyword evidence="2" id="KW-1133">Transmembrane helix</keyword>
<keyword evidence="4" id="KW-0808">Transferase</keyword>
<dbReference type="GO" id="GO:0016740">
    <property type="term" value="F:transferase activity"/>
    <property type="evidence" value="ECO:0007669"/>
    <property type="project" value="UniProtKB-KW"/>
</dbReference>
<name>A0A1H9XBU1_9MICO</name>
<dbReference type="Pfam" id="PF00535">
    <property type="entry name" value="Glycos_transf_2"/>
    <property type="match status" value="1"/>
</dbReference>
<keyword evidence="2" id="KW-0812">Transmembrane</keyword>
<feature type="transmembrane region" description="Helical" evidence="2">
    <location>
        <begin position="239"/>
        <end position="267"/>
    </location>
</feature>
<protein>
    <submittedName>
        <fullName evidence="4">Glycosyltransferase involved in cell wall bisynthesis</fullName>
    </submittedName>
</protein>
<organism evidence="4 5">
    <name type="scientific">Pedococcus cremeus</name>
    <dbReference type="NCBI Taxonomy" id="587636"/>
    <lineage>
        <taxon>Bacteria</taxon>
        <taxon>Bacillati</taxon>
        <taxon>Actinomycetota</taxon>
        <taxon>Actinomycetes</taxon>
        <taxon>Micrococcales</taxon>
        <taxon>Intrasporangiaceae</taxon>
        <taxon>Pedococcus</taxon>
    </lineage>
</organism>
<sequence>MYRGLRVAVVVPAHNEERLIGRTVSTMPDFVDHIIVVDDASSDGTAEAAKAVGDSRAQVITLIENQGVGGAILTGHAEALVLDADVSVVMAGDAQMDPDYLPALLDPIASGEAQFTKGNRFYGKGSFAGMPRHRILGNLALSFLTKAASGYWNLFDPLNGYTAISREALLRLDLSQIERRYEFENDLLIHLNIQRVRAVDVAIPAQYGDEVSGINLRKQAPRAVRHLARGFWSRIWWKYVLQSFSAVALMLFGGLVLTGVGLAISLWTAVHTLGPATASAGTVVLAVAPLLSGFHMLIYAMVLDIQDNTAR</sequence>